<evidence type="ECO:0000313" key="1">
    <source>
        <dbReference type="EMBL" id="KKL90553.1"/>
    </source>
</evidence>
<gene>
    <name evidence="1" type="ORF">LCGC14_1903530</name>
</gene>
<comment type="caution">
    <text evidence="1">The sequence shown here is derived from an EMBL/GenBank/DDBJ whole genome shotgun (WGS) entry which is preliminary data.</text>
</comment>
<name>A0A0F9FW54_9ZZZZ</name>
<organism evidence="1">
    <name type="scientific">marine sediment metagenome</name>
    <dbReference type="NCBI Taxonomy" id="412755"/>
    <lineage>
        <taxon>unclassified sequences</taxon>
        <taxon>metagenomes</taxon>
        <taxon>ecological metagenomes</taxon>
    </lineage>
</organism>
<accession>A0A0F9FW54</accession>
<dbReference type="EMBL" id="LAZR01019978">
    <property type="protein sequence ID" value="KKL90553.1"/>
    <property type="molecule type" value="Genomic_DNA"/>
</dbReference>
<reference evidence="1" key="1">
    <citation type="journal article" date="2015" name="Nature">
        <title>Complex archaea that bridge the gap between prokaryotes and eukaryotes.</title>
        <authorList>
            <person name="Spang A."/>
            <person name="Saw J.H."/>
            <person name="Jorgensen S.L."/>
            <person name="Zaremba-Niedzwiedzka K."/>
            <person name="Martijn J."/>
            <person name="Lind A.E."/>
            <person name="van Eijk R."/>
            <person name="Schleper C."/>
            <person name="Guy L."/>
            <person name="Ettema T.J."/>
        </authorList>
    </citation>
    <scope>NUCLEOTIDE SEQUENCE</scope>
</reference>
<protein>
    <submittedName>
        <fullName evidence="1">Uncharacterized protein</fullName>
    </submittedName>
</protein>
<proteinExistence type="predicted"/>
<sequence>MVDNARGQQNNSAAAALGNAFKFMGLIASKHIPAKMKLELWNTHIAEGLGEVIGGDGLPTFDQWPEELNEYAKKAHGILGEKSLTPDEKVQALKSLMASAGEDIALAPGIQRFREMRELDNDEDTFQMLRIMQGGQDGSEPSDEDVAAFASIRQRNPQAAVSAAEMIDNMQAGGEE</sequence>
<dbReference type="AlphaFoldDB" id="A0A0F9FW54"/>